<evidence type="ECO:0000256" key="3">
    <source>
        <dbReference type="ARBA" id="ARBA00022741"/>
    </source>
</evidence>
<dbReference type="RefSeq" id="WP_114710933.1">
    <property type="nucleotide sequence ID" value="NZ_KZ857258.1"/>
</dbReference>
<evidence type="ECO:0000256" key="1">
    <source>
        <dbReference type="ARBA" id="ARBA00005417"/>
    </source>
</evidence>
<dbReference type="GO" id="GO:0005524">
    <property type="term" value="F:ATP binding"/>
    <property type="evidence" value="ECO:0007669"/>
    <property type="project" value="UniProtKB-KW"/>
</dbReference>
<dbReference type="Pfam" id="PF00005">
    <property type="entry name" value="ABC_tran"/>
    <property type="match status" value="1"/>
</dbReference>
<dbReference type="InterPro" id="IPR003439">
    <property type="entry name" value="ABC_transporter-like_ATP-bd"/>
</dbReference>
<sequence>MRLALEALSFGYAGRMVAEGVTLELARGEVLALLGPNGAGKTTLMKTMLGLLSPRSGDVRLDGRPLSEWSRRDRARRIAYVPQAHASAFPFSVRDVVLMGRAPYLGPFETPGAADVAAAEAALDSLGIAALADRVYTMISGGERQLALIARALAQAPSIMVMDEPAANLDFGNRMRLLSRIRQLADSGLSVIFSTHDPDHAFLVADRVALLHDGRLRALGRPEAVLTPETMKDIYDIDVVVGSLPGSNARLCAPRM</sequence>
<dbReference type="PROSITE" id="PS50893">
    <property type="entry name" value="ABC_TRANSPORTER_2"/>
    <property type="match status" value="1"/>
</dbReference>
<dbReference type="GO" id="GO:0016887">
    <property type="term" value="F:ATP hydrolysis activity"/>
    <property type="evidence" value="ECO:0007669"/>
    <property type="project" value="InterPro"/>
</dbReference>
<keyword evidence="5" id="KW-1278">Translocase</keyword>
<evidence type="ECO:0000313" key="9">
    <source>
        <dbReference type="Proteomes" id="UP000254939"/>
    </source>
</evidence>
<evidence type="ECO:0000259" key="7">
    <source>
        <dbReference type="PROSITE" id="PS50893"/>
    </source>
</evidence>
<dbReference type="AlphaFoldDB" id="A0A370KVQ5"/>
<comment type="function">
    <text evidence="6">Part of the ABC transporter complex HmuTUV involved in hemin import. Responsible for energy coupling to the transport system.</text>
</comment>
<evidence type="ECO:0000256" key="6">
    <source>
        <dbReference type="ARBA" id="ARBA00037066"/>
    </source>
</evidence>
<dbReference type="EMBL" id="NAAC01000003">
    <property type="protein sequence ID" value="RDJ15810.1"/>
    <property type="molecule type" value="Genomic_DNA"/>
</dbReference>
<name>A0A370KVQ5_9HYPH</name>
<dbReference type="FunFam" id="3.40.50.300:FF:000134">
    <property type="entry name" value="Iron-enterobactin ABC transporter ATP-binding protein"/>
    <property type="match status" value="1"/>
</dbReference>
<comment type="caution">
    <text evidence="8">The sequence shown here is derived from an EMBL/GenBank/DDBJ whole genome shotgun (WGS) entry which is preliminary data.</text>
</comment>
<dbReference type="SMART" id="SM00382">
    <property type="entry name" value="AAA"/>
    <property type="match status" value="1"/>
</dbReference>
<dbReference type="PANTHER" id="PTHR42794">
    <property type="entry name" value="HEMIN IMPORT ATP-BINDING PROTEIN HMUV"/>
    <property type="match status" value="1"/>
</dbReference>
<protein>
    <submittedName>
        <fullName evidence="8">ABC transporter</fullName>
    </submittedName>
</protein>
<proteinExistence type="inferred from homology"/>
<dbReference type="CDD" id="cd03214">
    <property type="entry name" value="ABC_Iron-Siderophores_B12_Hemin"/>
    <property type="match status" value="1"/>
</dbReference>
<evidence type="ECO:0000313" key="8">
    <source>
        <dbReference type="EMBL" id="RDJ15810.1"/>
    </source>
</evidence>
<keyword evidence="3" id="KW-0547">Nucleotide-binding</keyword>
<dbReference type="PANTHER" id="PTHR42794:SF1">
    <property type="entry name" value="HEMIN IMPORT ATP-BINDING PROTEIN HMUV"/>
    <property type="match status" value="1"/>
</dbReference>
<evidence type="ECO:0000256" key="2">
    <source>
        <dbReference type="ARBA" id="ARBA00022448"/>
    </source>
</evidence>
<dbReference type="Proteomes" id="UP000254939">
    <property type="component" value="Unassembled WGS sequence"/>
</dbReference>
<accession>A0A370KVQ5</accession>
<dbReference type="PROSITE" id="PS00211">
    <property type="entry name" value="ABC_TRANSPORTER_1"/>
    <property type="match status" value="1"/>
</dbReference>
<dbReference type="SUPFAM" id="SSF52540">
    <property type="entry name" value="P-loop containing nucleoside triphosphate hydrolases"/>
    <property type="match status" value="1"/>
</dbReference>
<keyword evidence="2" id="KW-0813">Transport</keyword>
<dbReference type="InterPro" id="IPR027417">
    <property type="entry name" value="P-loop_NTPase"/>
</dbReference>
<evidence type="ECO:0000256" key="4">
    <source>
        <dbReference type="ARBA" id="ARBA00022840"/>
    </source>
</evidence>
<dbReference type="InterPro" id="IPR003593">
    <property type="entry name" value="AAA+_ATPase"/>
</dbReference>
<dbReference type="OrthoDB" id="9805601at2"/>
<keyword evidence="4" id="KW-0067">ATP-binding</keyword>
<dbReference type="Gene3D" id="3.40.50.300">
    <property type="entry name" value="P-loop containing nucleotide triphosphate hydrolases"/>
    <property type="match status" value="1"/>
</dbReference>
<feature type="domain" description="ABC transporter" evidence="7">
    <location>
        <begin position="3"/>
        <end position="238"/>
    </location>
</feature>
<dbReference type="InterPro" id="IPR017871">
    <property type="entry name" value="ABC_transporter-like_CS"/>
</dbReference>
<gene>
    <name evidence="8" type="ORF">B5K06_01890</name>
</gene>
<organism evidence="8 9">
    <name type="scientific">Rhizobium grahamii</name>
    <dbReference type="NCBI Taxonomy" id="1120045"/>
    <lineage>
        <taxon>Bacteria</taxon>
        <taxon>Pseudomonadati</taxon>
        <taxon>Pseudomonadota</taxon>
        <taxon>Alphaproteobacteria</taxon>
        <taxon>Hyphomicrobiales</taxon>
        <taxon>Rhizobiaceae</taxon>
        <taxon>Rhizobium/Agrobacterium group</taxon>
        <taxon>Rhizobium</taxon>
    </lineage>
</organism>
<comment type="similarity">
    <text evidence="1">Belongs to the ABC transporter superfamily.</text>
</comment>
<evidence type="ECO:0000256" key="5">
    <source>
        <dbReference type="ARBA" id="ARBA00022967"/>
    </source>
</evidence>
<reference evidence="8 9" key="1">
    <citation type="submission" date="2017-03" db="EMBL/GenBank/DDBJ databases">
        <title>Genome analysis of Rhizobial strains effectives or ineffectives for nitrogen fixation isolated from bean seeds.</title>
        <authorList>
            <person name="Peralta H."/>
            <person name="Aguilar-Vera A."/>
            <person name="Mora Y."/>
            <person name="Vargas-Lagunas C."/>
            <person name="Girard L."/>
            <person name="Mora J."/>
        </authorList>
    </citation>
    <scope>NUCLEOTIDE SEQUENCE [LARGE SCALE GENOMIC DNA]</scope>
    <source>
        <strain evidence="8 9">CCGM3</strain>
    </source>
</reference>